<name>A0ABW5G761_9PSEU</name>
<accession>A0ABW5G761</accession>
<keyword evidence="4" id="KW-1185">Reference proteome</keyword>
<evidence type="ECO:0000313" key="4">
    <source>
        <dbReference type="Proteomes" id="UP001597419"/>
    </source>
</evidence>
<dbReference type="RefSeq" id="WP_345402202.1">
    <property type="nucleotide sequence ID" value="NZ_BAABHG010000013.1"/>
</dbReference>
<proteinExistence type="predicted"/>
<evidence type="ECO:0000313" key="3">
    <source>
        <dbReference type="EMBL" id="MFD2457124.1"/>
    </source>
</evidence>
<dbReference type="Proteomes" id="UP001597419">
    <property type="component" value="Unassembled WGS sequence"/>
</dbReference>
<feature type="chain" id="PRO_5045300742" description="Secreted protein" evidence="2">
    <location>
        <begin position="27"/>
        <end position="259"/>
    </location>
</feature>
<dbReference type="EMBL" id="JBHUKU010000001">
    <property type="protein sequence ID" value="MFD2457124.1"/>
    <property type="molecule type" value="Genomic_DNA"/>
</dbReference>
<evidence type="ECO:0000256" key="1">
    <source>
        <dbReference type="SAM" id="Phobius"/>
    </source>
</evidence>
<protein>
    <recommendedName>
        <fullName evidence="5">Secreted protein</fullName>
    </recommendedName>
</protein>
<organism evidence="3 4">
    <name type="scientific">Amycolatopsis samaneae</name>
    <dbReference type="NCBI Taxonomy" id="664691"/>
    <lineage>
        <taxon>Bacteria</taxon>
        <taxon>Bacillati</taxon>
        <taxon>Actinomycetota</taxon>
        <taxon>Actinomycetes</taxon>
        <taxon>Pseudonocardiales</taxon>
        <taxon>Pseudonocardiaceae</taxon>
        <taxon>Amycolatopsis</taxon>
    </lineage>
</organism>
<comment type="caution">
    <text evidence="3">The sequence shown here is derived from an EMBL/GenBank/DDBJ whole genome shotgun (WGS) entry which is preliminary data.</text>
</comment>
<keyword evidence="2" id="KW-0732">Signal</keyword>
<gene>
    <name evidence="3" type="ORF">ACFSYJ_00870</name>
</gene>
<evidence type="ECO:0000256" key="2">
    <source>
        <dbReference type="SAM" id="SignalP"/>
    </source>
</evidence>
<feature type="transmembrane region" description="Helical" evidence="1">
    <location>
        <begin position="233"/>
        <end position="254"/>
    </location>
</feature>
<sequence>MRNLLRAAVLTGAGLFAVLGAGSASAAESPAGQPNGADLTAIGTLVSGKDTADRLAGTVFPNGTRVSAEAAARTAKADPARPVAVYEPSAAFVTGNSAVPAELAYVAVPARTGDGATATVQAQRDGRDWSVFNVASGDVEQRLAAETGKGYLLHEPQVNAWYAVEGDTVRVLDGSVTGTAKGATMSVENFRSALRERYGDKLPGSAYDREGAGGGYGPAAASATARPDEPRDLLLSVLLGGGALVLVAAGIYAVRLRRQ</sequence>
<keyword evidence="1" id="KW-0812">Transmembrane</keyword>
<reference evidence="4" key="1">
    <citation type="journal article" date="2019" name="Int. J. Syst. Evol. Microbiol.">
        <title>The Global Catalogue of Microorganisms (GCM) 10K type strain sequencing project: providing services to taxonomists for standard genome sequencing and annotation.</title>
        <authorList>
            <consortium name="The Broad Institute Genomics Platform"/>
            <consortium name="The Broad Institute Genome Sequencing Center for Infectious Disease"/>
            <person name="Wu L."/>
            <person name="Ma J."/>
        </authorList>
    </citation>
    <scope>NUCLEOTIDE SEQUENCE [LARGE SCALE GENOMIC DNA]</scope>
    <source>
        <strain evidence="4">CGMCC 4.7643</strain>
    </source>
</reference>
<keyword evidence="1" id="KW-0472">Membrane</keyword>
<evidence type="ECO:0008006" key="5">
    <source>
        <dbReference type="Google" id="ProtNLM"/>
    </source>
</evidence>
<keyword evidence="1" id="KW-1133">Transmembrane helix</keyword>
<feature type="signal peptide" evidence="2">
    <location>
        <begin position="1"/>
        <end position="26"/>
    </location>
</feature>